<accession>A0A815ZF98</accession>
<dbReference type="AlphaFoldDB" id="A0A815ZF98"/>
<gene>
    <name evidence="2" type="ORF">EDS130_LOCUS38587</name>
    <name evidence="3" type="ORF">XAT740_LOCUS45861</name>
</gene>
<dbReference type="Proteomes" id="UP000663828">
    <property type="component" value="Unassembled WGS sequence"/>
</dbReference>
<comment type="caution">
    <text evidence="3">The sequence shown here is derived from an EMBL/GenBank/DDBJ whole genome shotgun (WGS) entry which is preliminary data.</text>
</comment>
<dbReference type="EMBL" id="CAJNOR010006060">
    <property type="protein sequence ID" value="CAF1584333.1"/>
    <property type="molecule type" value="Genomic_DNA"/>
</dbReference>
<feature type="compositionally biased region" description="Acidic residues" evidence="1">
    <location>
        <begin position="84"/>
        <end position="98"/>
    </location>
</feature>
<dbReference type="Proteomes" id="UP000663852">
    <property type="component" value="Unassembled WGS sequence"/>
</dbReference>
<keyword evidence="4" id="KW-1185">Reference proteome</keyword>
<sequence>MPRQKYCEHLRNHEKSTCVPKAVKPVSIQLSNFLISHCDAAHNRILWLCPRCHTFESKKKMNYQSMEGNDDESSPINQNKNYEDDKDAVDMDVNELNEEEKQNSHMDNGIIAESDDDDDKSPQMDESPTDPESTNEEIDHASYMNSNIRKTKQWKNYQLYSNY</sequence>
<feature type="compositionally biased region" description="Acidic residues" evidence="1">
    <location>
        <begin position="127"/>
        <end position="136"/>
    </location>
</feature>
<name>A0A815ZF98_ADIRI</name>
<organism evidence="3 4">
    <name type="scientific">Adineta ricciae</name>
    <name type="common">Rotifer</name>
    <dbReference type="NCBI Taxonomy" id="249248"/>
    <lineage>
        <taxon>Eukaryota</taxon>
        <taxon>Metazoa</taxon>
        <taxon>Spiralia</taxon>
        <taxon>Gnathifera</taxon>
        <taxon>Rotifera</taxon>
        <taxon>Eurotatoria</taxon>
        <taxon>Bdelloidea</taxon>
        <taxon>Adinetida</taxon>
        <taxon>Adinetidae</taxon>
        <taxon>Adineta</taxon>
    </lineage>
</organism>
<feature type="region of interest" description="Disordered" evidence="1">
    <location>
        <begin position="63"/>
        <end position="146"/>
    </location>
</feature>
<evidence type="ECO:0000313" key="2">
    <source>
        <dbReference type="EMBL" id="CAF1436892.1"/>
    </source>
</evidence>
<proteinExistence type="predicted"/>
<evidence type="ECO:0000256" key="1">
    <source>
        <dbReference type="SAM" id="MobiDB-lite"/>
    </source>
</evidence>
<evidence type="ECO:0000313" key="3">
    <source>
        <dbReference type="EMBL" id="CAF1584333.1"/>
    </source>
</evidence>
<reference evidence="3" key="1">
    <citation type="submission" date="2021-02" db="EMBL/GenBank/DDBJ databases">
        <authorList>
            <person name="Nowell W R."/>
        </authorList>
    </citation>
    <scope>NUCLEOTIDE SEQUENCE</scope>
</reference>
<protein>
    <submittedName>
        <fullName evidence="3">Uncharacterized protein</fullName>
    </submittedName>
</protein>
<dbReference type="EMBL" id="CAJNOJ010000407">
    <property type="protein sequence ID" value="CAF1436892.1"/>
    <property type="molecule type" value="Genomic_DNA"/>
</dbReference>
<evidence type="ECO:0000313" key="4">
    <source>
        <dbReference type="Proteomes" id="UP000663828"/>
    </source>
</evidence>